<dbReference type="AlphaFoldDB" id="A0A087E4C3"/>
<accession>A0A087E4C3</accession>
<evidence type="ECO:0000313" key="2">
    <source>
        <dbReference type="Proteomes" id="UP000029003"/>
    </source>
</evidence>
<dbReference type="Proteomes" id="UP000029003">
    <property type="component" value="Unassembled WGS sequence"/>
</dbReference>
<name>A0A087E4C3_9BIFI</name>
<reference evidence="1 2" key="1">
    <citation type="submission" date="2014-03" db="EMBL/GenBank/DDBJ databases">
        <title>Genomics of Bifidobacteria.</title>
        <authorList>
            <person name="Ventura M."/>
            <person name="Milani C."/>
            <person name="Lugli G.A."/>
        </authorList>
    </citation>
    <scope>NUCLEOTIDE SEQUENCE [LARGE SCALE GENOMIC DNA]</scope>
    <source>
        <strain evidence="1 2">LMG 21395</strain>
    </source>
</reference>
<gene>
    <name evidence="1" type="ORF">THER5_1890</name>
</gene>
<comment type="caution">
    <text evidence="1">The sequence shown here is derived from an EMBL/GenBank/DDBJ whole genome shotgun (WGS) entry which is preliminary data.</text>
</comment>
<sequence length="114" mass="12756">MTFPSEVPRTGPVAPDCAGERPRKCTLNALIRWRQPPGTCQERPVPVHSKTARLQRFAGWNRWNRAVLAGCGRLLGHVELEFDAPFQNPVFATVPALYARQGHTSGTLFVLLHR</sequence>
<protein>
    <submittedName>
        <fullName evidence="1">Uncharacterized protein</fullName>
    </submittedName>
</protein>
<evidence type="ECO:0000313" key="1">
    <source>
        <dbReference type="EMBL" id="KFJ02624.1"/>
    </source>
</evidence>
<organism evidence="1 2">
    <name type="scientific">Bifidobacterium thermacidophilum subsp. thermacidophilum</name>
    <dbReference type="NCBI Taxonomy" id="79262"/>
    <lineage>
        <taxon>Bacteria</taxon>
        <taxon>Bacillati</taxon>
        <taxon>Actinomycetota</taxon>
        <taxon>Actinomycetes</taxon>
        <taxon>Bifidobacteriales</taxon>
        <taxon>Bifidobacteriaceae</taxon>
        <taxon>Bifidobacterium</taxon>
    </lineage>
</organism>
<dbReference type="EMBL" id="JGZT01000006">
    <property type="protein sequence ID" value="KFJ02624.1"/>
    <property type="molecule type" value="Genomic_DNA"/>
</dbReference>
<proteinExistence type="predicted"/>